<dbReference type="SUPFAM" id="SSF50242">
    <property type="entry name" value="TIMP-like"/>
    <property type="match status" value="1"/>
</dbReference>
<dbReference type="EMBL" id="BAABBF010000002">
    <property type="protein sequence ID" value="GAA3704668.1"/>
    <property type="molecule type" value="Genomic_DNA"/>
</dbReference>
<accession>A0ABP7DEV1</accession>
<name>A0ABP7DEV1_9SPHN</name>
<evidence type="ECO:0000313" key="2">
    <source>
        <dbReference type="Proteomes" id="UP001500523"/>
    </source>
</evidence>
<keyword evidence="2" id="KW-1185">Reference proteome</keyword>
<reference evidence="2" key="1">
    <citation type="journal article" date="2019" name="Int. J. Syst. Evol. Microbiol.">
        <title>The Global Catalogue of Microorganisms (GCM) 10K type strain sequencing project: providing services to taxonomists for standard genome sequencing and annotation.</title>
        <authorList>
            <consortium name="The Broad Institute Genomics Platform"/>
            <consortium name="The Broad Institute Genome Sequencing Center for Infectious Disease"/>
            <person name="Wu L."/>
            <person name="Ma J."/>
        </authorList>
    </citation>
    <scope>NUCLEOTIDE SEQUENCE [LARGE SCALE GENOMIC DNA]</scope>
    <source>
        <strain evidence="2">JCM 17498</strain>
    </source>
</reference>
<protein>
    <submittedName>
        <fullName evidence="1">Uncharacterized protein</fullName>
    </submittedName>
</protein>
<sequence length="102" mass="11011">MSRSVQARAKTADAIVIADVAGFDDRRPTDRTFKVRVVKSWKARLSGPLTILSEATTCQADLRRGTRYLIYLKRTAGGYRTDACAGNLPAAQAKAAIAAIGR</sequence>
<dbReference type="Proteomes" id="UP001500523">
    <property type="component" value="Unassembled WGS sequence"/>
</dbReference>
<comment type="caution">
    <text evidence="1">The sequence shown here is derived from an EMBL/GenBank/DDBJ whole genome shotgun (WGS) entry which is preliminary data.</text>
</comment>
<evidence type="ECO:0000313" key="1">
    <source>
        <dbReference type="EMBL" id="GAA3704668.1"/>
    </source>
</evidence>
<dbReference type="InterPro" id="IPR008993">
    <property type="entry name" value="TIMP-like_OB-fold"/>
</dbReference>
<gene>
    <name evidence="1" type="ORF">GCM10022268_12900</name>
</gene>
<proteinExistence type="predicted"/>
<organism evidence="1 2">
    <name type="scientific">Sphingomonas cynarae</name>
    <dbReference type="NCBI Taxonomy" id="930197"/>
    <lineage>
        <taxon>Bacteria</taxon>
        <taxon>Pseudomonadati</taxon>
        <taxon>Pseudomonadota</taxon>
        <taxon>Alphaproteobacteria</taxon>
        <taxon>Sphingomonadales</taxon>
        <taxon>Sphingomonadaceae</taxon>
        <taxon>Sphingomonas</taxon>
    </lineage>
</organism>